<keyword evidence="4" id="KW-1185">Reference proteome</keyword>
<protein>
    <recommendedName>
        <fullName evidence="1">ceramidase</fullName>
        <ecNumber evidence="1">3.5.1.23</ecNumber>
    </recommendedName>
</protein>
<evidence type="ECO:0000313" key="4">
    <source>
        <dbReference type="Proteomes" id="UP000683925"/>
    </source>
</evidence>
<proteinExistence type="predicted"/>
<dbReference type="Proteomes" id="UP000683925">
    <property type="component" value="Unassembled WGS sequence"/>
</dbReference>
<dbReference type="EMBL" id="CAJJDP010000008">
    <property type="protein sequence ID" value="CAD8137871.1"/>
    <property type="molecule type" value="Genomic_DNA"/>
</dbReference>
<name>A0A8S1S9F0_PAROT</name>
<dbReference type="OMA" id="RMTIHTT"/>
<feature type="chain" id="PRO_5035823732" description="ceramidase" evidence="2">
    <location>
        <begin position="16"/>
        <end position="367"/>
    </location>
</feature>
<dbReference type="GO" id="GO:0017040">
    <property type="term" value="F:N-acylsphingosine amidohydrolase activity"/>
    <property type="evidence" value="ECO:0007669"/>
    <property type="project" value="UniProtKB-EC"/>
</dbReference>
<dbReference type="OrthoDB" id="5273684at2759"/>
<evidence type="ECO:0000256" key="2">
    <source>
        <dbReference type="SAM" id="SignalP"/>
    </source>
</evidence>
<organism evidence="3 4">
    <name type="scientific">Paramecium octaurelia</name>
    <dbReference type="NCBI Taxonomy" id="43137"/>
    <lineage>
        <taxon>Eukaryota</taxon>
        <taxon>Sar</taxon>
        <taxon>Alveolata</taxon>
        <taxon>Ciliophora</taxon>
        <taxon>Intramacronucleata</taxon>
        <taxon>Oligohymenophorea</taxon>
        <taxon>Peniculida</taxon>
        <taxon>Parameciidae</taxon>
        <taxon>Paramecium</taxon>
    </lineage>
</organism>
<comment type="caution">
    <text evidence="3">The sequence shown here is derived from an EMBL/GenBank/DDBJ whole genome shotgun (WGS) entry which is preliminary data.</text>
</comment>
<gene>
    <name evidence="3" type="ORF">POCTA_138.1.T0090067</name>
</gene>
<dbReference type="EC" id="3.5.1.23" evidence="1"/>
<evidence type="ECO:0000313" key="3">
    <source>
        <dbReference type="EMBL" id="CAD8137871.1"/>
    </source>
</evidence>
<keyword evidence="2" id="KW-0732">Signal</keyword>
<feature type="signal peptide" evidence="2">
    <location>
        <begin position="1"/>
        <end position="15"/>
    </location>
</feature>
<dbReference type="PANTHER" id="PTHR28583:SF1">
    <property type="entry name" value="ACID CERAMIDASE"/>
    <property type="match status" value="1"/>
</dbReference>
<dbReference type="AlphaFoldDB" id="A0A8S1S9F0"/>
<reference evidence="3" key="1">
    <citation type="submission" date="2021-01" db="EMBL/GenBank/DDBJ databases">
        <authorList>
            <consortium name="Genoscope - CEA"/>
            <person name="William W."/>
        </authorList>
    </citation>
    <scope>NUCLEOTIDE SEQUENCE</scope>
</reference>
<evidence type="ECO:0000256" key="1">
    <source>
        <dbReference type="ARBA" id="ARBA00011891"/>
    </source>
</evidence>
<dbReference type="PANTHER" id="PTHR28583">
    <property type="entry name" value="ACID AMIDASE"/>
    <property type="match status" value="1"/>
</dbReference>
<accession>A0A8S1S9F0</accession>
<sequence length="367" mass="42139">MQYKVLLVLLATACCFNYLPEVEIDLSAPPRQRWKESVRTVLTLYGYENSFGPVFQFHNENTFSILAPEDYITMANAIRKNFPEYSLELEGIVEEFNRPEVTFEYLAAWAYFHEIGHITSGTTECTGVLLSIGDQVIHGRNMDQYPGQARNIVLHLTVKKDGKYLGESVDWYWFKVGFVTLLKYNVASLEENWRFGDPLSKDQLLTFIKQGVPSLAWAYREVLVNEKLNTFDKVVSYLEQNRVACALYNVIGGTGKDQGVIISRDPFETYPTISLSSVTQSSNGYKYLVQTNYDHWEPDPEEDQRRTIGENLLAKMQNNLLNEFGVYAVMDTYPIHNEGTFYTVIMNAKYNRLIAFGQPSITLFDDE</sequence>